<sequence length="422" mass="48265">MDEKAFNEKMNGTENFHLRRAVERLREGLFDPMGVQWLTSGEEKLNQLFDRGAAALNKGTSHHLCICGAYGQGKSHSLTYLKQRALENNFVVSYINLDPRQIPFHDFKAVYRALMGAMVFPNGETSLATLWKETAAQWLARPENKDKSINDFIPGDMPHRFRAILAAMANKNMDIPASKQKLKKHARFQPRSFSWALKNALMGKEIPAQKLGAVFHYREVDFYKGGSLACHEPKEYLGMIKGLARLFKDMGYGGWVLLFDEGESIGQTRITSRSKSYDLLHEIFCPENPAQGFFPVFAFTHDFFTLVETEPWDRTRRPGGRRKTDQPTDDIPCFARNYHKAWKGINIHSLQDLSSGEWETLSDKLKILHARAYGWKPEAAGRSTELSREMMQILSQNKGAESRMKLRLLVNQLDLEQQKTPC</sequence>
<name>I5B2A4_9BACT</name>
<dbReference type="HOGENOM" id="CLU_697749_0_0_7"/>
<dbReference type="eggNOG" id="COG0468">
    <property type="taxonomic scope" value="Bacteria"/>
</dbReference>
<evidence type="ECO:0000313" key="2">
    <source>
        <dbReference type="Proteomes" id="UP000005778"/>
    </source>
</evidence>
<reference evidence="1 2" key="2">
    <citation type="submission" date="2012-02" db="EMBL/GenBank/DDBJ databases">
        <title>Improved High-Quality Draft sequence of Desulfobacter postgatei 2ac9.</title>
        <authorList>
            <consortium name="US DOE Joint Genome Institute"/>
            <person name="Lucas S."/>
            <person name="Han J."/>
            <person name="Lapidus A."/>
            <person name="Cheng J.-F."/>
            <person name="Goodwin L."/>
            <person name="Pitluck S."/>
            <person name="Peters L."/>
            <person name="Ovchinnikova G."/>
            <person name="Held B."/>
            <person name="Detter J.C."/>
            <person name="Han C."/>
            <person name="Tapia R."/>
            <person name="Land M."/>
            <person name="Hauser L."/>
            <person name="Kyrpides N."/>
            <person name="Ivanova N."/>
            <person name="Pagani I."/>
            <person name="Orellana R."/>
            <person name="Lovley D."/>
            <person name="Woyke T."/>
        </authorList>
    </citation>
    <scope>NUCLEOTIDE SEQUENCE [LARGE SCALE GENOMIC DNA]</scope>
    <source>
        <strain evidence="1 2">2ac9</strain>
    </source>
</reference>
<organism evidence="1 2">
    <name type="scientific">Desulfobacter postgatei 2ac9</name>
    <dbReference type="NCBI Taxonomy" id="879212"/>
    <lineage>
        <taxon>Bacteria</taxon>
        <taxon>Pseudomonadati</taxon>
        <taxon>Thermodesulfobacteriota</taxon>
        <taxon>Desulfobacteria</taxon>
        <taxon>Desulfobacterales</taxon>
        <taxon>Desulfobacteraceae</taxon>
        <taxon>Desulfobacter</taxon>
    </lineage>
</organism>
<dbReference type="InterPro" id="IPR027417">
    <property type="entry name" value="P-loop_NTPase"/>
</dbReference>
<dbReference type="AlphaFoldDB" id="I5B2A4"/>
<evidence type="ECO:0000313" key="1">
    <source>
        <dbReference type="EMBL" id="EIM63617.1"/>
    </source>
</evidence>
<dbReference type="Proteomes" id="UP000005778">
    <property type="component" value="Chromosome"/>
</dbReference>
<dbReference type="RefSeq" id="WP_004072856.1">
    <property type="nucleotide sequence ID" value="NZ_CM001488.1"/>
</dbReference>
<dbReference type="Pfam" id="PF10923">
    <property type="entry name" value="BrxC_BrxD"/>
    <property type="match status" value="2"/>
</dbReference>
<dbReference type="OrthoDB" id="9772976at2"/>
<protein>
    <submittedName>
        <fullName evidence="1">Uncharacterized protein</fullName>
    </submittedName>
</protein>
<keyword evidence="2" id="KW-1185">Reference proteome</keyword>
<dbReference type="SUPFAM" id="SSF52540">
    <property type="entry name" value="P-loop containing nucleoside triphosphate hydrolases"/>
    <property type="match status" value="1"/>
</dbReference>
<dbReference type="EMBL" id="CM001488">
    <property type="protein sequence ID" value="EIM63617.1"/>
    <property type="molecule type" value="Genomic_DNA"/>
</dbReference>
<reference evidence="1 2" key="1">
    <citation type="submission" date="2011-09" db="EMBL/GenBank/DDBJ databases">
        <authorList>
            <consortium name="US DOE Joint Genome Institute (JGI-PGF)"/>
            <person name="Lucas S."/>
            <person name="Han J."/>
            <person name="Lapidus A."/>
            <person name="Cheng J.-F."/>
            <person name="Goodwin L."/>
            <person name="Pitluck S."/>
            <person name="Peters L."/>
            <person name="Land M.L."/>
            <person name="Hauser L."/>
            <person name="Orellana R."/>
            <person name="Lovley D."/>
            <person name="Woyke T.J."/>
        </authorList>
    </citation>
    <scope>NUCLEOTIDE SEQUENCE [LARGE SCALE GENOMIC DNA]</scope>
    <source>
        <strain evidence="1 2">2ac9</strain>
    </source>
</reference>
<gene>
    <name evidence="1" type="ORF">DespoDRAFT_01698</name>
</gene>
<dbReference type="STRING" id="879212.DespoDRAFT_01698"/>
<dbReference type="InterPro" id="IPR021228">
    <property type="entry name" value="BrxD"/>
</dbReference>
<proteinExistence type="predicted"/>
<accession>I5B2A4</accession>